<reference evidence="1" key="1">
    <citation type="submission" date="2021-06" db="EMBL/GenBank/DDBJ databases">
        <title>Parelaphostrongylus tenuis whole genome reference sequence.</title>
        <authorList>
            <person name="Garwood T.J."/>
            <person name="Larsen P.A."/>
            <person name="Fountain-Jones N.M."/>
            <person name="Garbe J.R."/>
            <person name="Macchietto M.G."/>
            <person name="Kania S.A."/>
            <person name="Gerhold R.W."/>
            <person name="Richards J.E."/>
            <person name="Wolf T.M."/>
        </authorList>
    </citation>
    <scope>NUCLEOTIDE SEQUENCE</scope>
    <source>
        <strain evidence="1">MNPRO001-30</strain>
        <tissue evidence="1">Meninges</tissue>
    </source>
</reference>
<sequence>MRFHCSLRSAPTTFLNGALMHFDSLSESLAHLRNTKRKYPPSDHTLSTVRRNEAYQLEREILRICEGGVQNDFQGESLRPVSNDIRKDDSSQAAGEPTVEILKTVDDEYKETERMQAGGIHLVDIETEPPPEIALRLNQLGHNVVMSEKKMRENEKPTEKDELTTRLLVI</sequence>
<comment type="caution">
    <text evidence="1">The sequence shown here is derived from an EMBL/GenBank/DDBJ whole genome shotgun (WGS) entry which is preliminary data.</text>
</comment>
<dbReference type="EMBL" id="JAHQIW010001233">
    <property type="protein sequence ID" value="KAJ1351793.1"/>
    <property type="molecule type" value="Genomic_DNA"/>
</dbReference>
<evidence type="ECO:0000313" key="1">
    <source>
        <dbReference type="EMBL" id="KAJ1351793.1"/>
    </source>
</evidence>
<keyword evidence="2" id="KW-1185">Reference proteome</keyword>
<accession>A0AAD5QH55</accession>
<name>A0AAD5QH55_PARTN</name>
<dbReference type="AlphaFoldDB" id="A0AAD5QH55"/>
<organism evidence="1 2">
    <name type="scientific">Parelaphostrongylus tenuis</name>
    <name type="common">Meningeal worm</name>
    <dbReference type="NCBI Taxonomy" id="148309"/>
    <lineage>
        <taxon>Eukaryota</taxon>
        <taxon>Metazoa</taxon>
        <taxon>Ecdysozoa</taxon>
        <taxon>Nematoda</taxon>
        <taxon>Chromadorea</taxon>
        <taxon>Rhabditida</taxon>
        <taxon>Rhabditina</taxon>
        <taxon>Rhabditomorpha</taxon>
        <taxon>Strongyloidea</taxon>
        <taxon>Metastrongylidae</taxon>
        <taxon>Parelaphostrongylus</taxon>
    </lineage>
</organism>
<protein>
    <submittedName>
        <fullName evidence="1">Uncharacterized protein</fullName>
    </submittedName>
</protein>
<proteinExistence type="predicted"/>
<gene>
    <name evidence="1" type="ORF">KIN20_007939</name>
</gene>
<evidence type="ECO:0000313" key="2">
    <source>
        <dbReference type="Proteomes" id="UP001196413"/>
    </source>
</evidence>
<dbReference type="Proteomes" id="UP001196413">
    <property type="component" value="Unassembled WGS sequence"/>
</dbReference>